<dbReference type="EMBL" id="VJMH01006749">
    <property type="protein sequence ID" value="KAF0688167.1"/>
    <property type="molecule type" value="Genomic_DNA"/>
</dbReference>
<feature type="coiled-coil region" evidence="1">
    <location>
        <begin position="340"/>
        <end position="367"/>
    </location>
</feature>
<evidence type="ECO:0000313" key="4">
    <source>
        <dbReference type="EMBL" id="VFT96894.1"/>
    </source>
</evidence>
<feature type="coiled-coil region" evidence="1">
    <location>
        <begin position="257"/>
        <end position="305"/>
    </location>
</feature>
<name>A0A485LEL3_9STRA</name>
<evidence type="ECO:0000313" key="3">
    <source>
        <dbReference type="EMBL" id="KAF0688167.1"/>
    </source>
</evidence>
<dbReference type="AlphaFoldDB" id="A0A485LEL3"/>
<feature type="compositionally biased region" description="Basic and acidic residues" evidence="2">
    <location>
        <begin position="52"/>
        <end position="61"/>
    </location>
</feature>
<dbReference type="PANTHER" id="PTHR18950">
    <property type="entry name" value="PROGESTERONE-INDUCED BLOCKING FACTOR 1"/>
    <property type="match status" value="1"/>
</dbReference>
<protein>
    <submittedName>
        <fullName evidence="4">Aste57867_20200 protein</fullName>
    </submittedName>
</protein>
<dbReference type="OrthoDB" id="299638at2759"/>
<dbReference type="GO" id="GO:0005815">
    <property type="term" value="C:microtubule organizing center"/>
    <property type="evidence" value="ECO:0007669"/>
    <property type="project" value="TreeGrafter"/>
</dbReference>
<evidence type="ECO:0000256" key="2">
    <source>
        <dbReference type="SAM" id="MobiDB-lite"/>
    </source>
</evidence>
<dbReference type="PANTHER" id="PTHR18950:SF0">
    <property type="entry name" value="PROGESTERONE IMMUNOMODULATORY BINDING FACTOR 1"/>
    <property type="match status" value="1"/>
</dbReference>
<feature type="compositionally biased region" description="Polar residues" evidence="2">
    <location>
        <begin position="62"/>
        <end position="73"/>
    </location>
</feature>
<dbReference type="GO" id="GO:0060271">
    <property type="term" value="P:cilium assembly"/>
    <property type="evidence" value="ECO:0007669"/>
    <property type="project" value="TreeGrafter"/>
</dbReference>
<feature type="coiled-coil region" evidence="1">
    <location>
        <begin position="617"/>
        <end position="731"/>
    </location>
</feature>
<gene>
    <name evidence="4" type="primary">Aste57867_20200</name>
    <name evidence="3" type="ORF">As57867_020134</name>
    <name evidence="4" type="ORF">ASTE57867_20200</name>
</gene>
<dbReference type="InterPro" id="IPR026205">
    <property type="entry name" value="PIBF1"/>
</dbReference>
<dbReference type="Proteomes" id="UP000332933">
    <property type="component" value="Unassembled WGS sequence"/>
</dbReference>
<feature type="region of interest" description="Disordered" evidence="2">
    <location>
        <begin position="1"/>
        <end position="90"/>
    </location>
</feature>
<evidence type="ECO:0000256" key="1">
    <source>
        <dbReference type="SAM" id="Coils"/>
    </source>
</evidence>
<dbReference type="EMBL" id="CAADRA010006772">
    <property type="protein sequence ID" value="VFT96894.1"/>
    <property type="molecule type" value="Genomic_DNA"/>
</dbReference>
<proteinExistence type="predicted"/>
<sequence>MADAKVKKTHKGSGDDDEEDEDMVGGFDSSGSLNSRSSGTDIGRRSMTLRPRSSDGHKSDGSNKSSSALSLPNSFDEATPMSTPAVSPAPARLRTFDAELSRSRPSPLQTLPPAATISGASSSRVNDAMRKFYELQVGKIRAELAAALDEKALAQRTLASARSAFQETMTNVQTRFRNEVTKLKSDKTTAEAQVAALERRLKAEKTHFSDLRVSDALAQEFQRQDREALTLVEYIHMRVYELIQPHAAAADRAAKDLEKLKATHAETATARDELEHALREAKRQADRAALECKASELARREAEKQVGVLEAALQERTDSHMRSAADAKWEDRIAAVEMDLKRALVARDGLELEKEALAQQVQLLTTDKAYLVQEKDASMEKVHKLASQLDDVVANARRLELSRETFVEQVAQAREESRVLFEHRMQVELTKLQDASRKEMDVIRESGKQMYERENRLLRDARTDSVAHIDHLQNKLAALQHAYEDKVLELTRMDAKWATDVAELRNDVKMKHFELAQLGRNYEEKATMLHQAHLESEMLKQKVEVHKTEFAKLEASTTNRMAQLELALAFERDRLKSYDQLEVDMDNAILQSGAMTDEASATFAMIPTAPKRRFQQSVALAQKVVQYEQQMQTLQKQLDVLIQEKEQLSVELTTARHQVSHMHQPQQYLVDKLRFRDNEVQALQSQLDQVQEAYARQQRETQDQLQAKLGLQNQLQQLVNRRQDLDALKQLVLKTTQQHAEIAKARPIEPTENVGAPEPSIPKWYMKLRHQQAPPPT</sequence>
<accession>A0A485LEL3</accession>
<reference evidence="4 5" key="1">
    <citation type="submission" date="2019-03" db="EMBL/GenBank/DDBJ databases">
        <authorList>
            <person name="Gaulin E."/>
            <person name="Dumas B."/>
        </authorList>
    </citation>
    <scope>NUCLEOTIDE SEQUENCE [LARGE SCALE GENOMIC DNA]</scope>
    <source>
        <strain evidence="4">CBS 568.67</strain>
    </source>
</reference>
<feature type="coiled-coil region" evidence="1">
    <location>
        <begin position="180"/>
        <end position="207"/>
    </location>
</feature>
<organism evidence="4 5">
    <name type="scientific">Aphanomyces stellatus</name>
    <dbReference type="NCBI Taxonomy" id="120398"/>
    <lineage>
        <taxon>Eukaryota</taxon>
        <taxon>Sar</taxon>
        <taxon>Stramenopiles</taxon>
        <taxon>Oomycota</taxon>
        <taxon>Saprolegniomycetes</taxon>
        <taxon>Saprolegniales</taxon>
        <taxon>Verrucalvaceae</taxon>
        <taxon>Aphanomyces</taxon>
    </lineage>
</organism>
<keyword evidence="1" id="KW-0175">Coiled coil</keyword>
<evidence type="ECO:0000313" key="5">
    <source>
        <dbReference type="Proteomes" id="UP000332933"/>
    </source>
</evidence>
<keyword evidence="5" id="KW-1185">Reference proteome</keyword>
<feature type="compositionally biased region" description="Low complexity" evidence="2">
    <location>
        <begin position="29"/>
        <end position="38"/>
    </location>
</feature>
<reference evidence="3" key="2">
    <citation type="submission" date="2019-06" db="EMBL/GenBank/DDBJ databases">
        <title>Genomics analysis of Aphanomyces spp. identifies a new class of oomycete effector associated with host adaptation.</title>
        <authorList>
            <person name="Gaulin E."/>
        </authorList>
    </citation>
    <scope>NUCLEOTIDE SEQUENCE</scope>
    <source>
        <strain evidence="3">CBS 578.67</strain>
    </source>
</reference>